<dbReference type="PATRIC" id="fig|1249627.3.peg.1355"/>
<dbReference type="AlphaFoldDB" id="W9VIN8"/>
<dbReference type="eggNOG" id="COG3203">
    <property type="taxonomic scope" value="Bacteria"/>
</dbReference>
<reference evidence="1 2" key="1">
    <citation type="submission" date="2012-11" db="EMBL/GenBank/DDBJ databases">
        <title>Genome assembly of Thiorhodococcus sp. AK35.</title>
        <authorList>
            <person name="Nupur N."/>
            <person name="Khatri I."/>
            <person name="Subramanian S."/>
            <person name="Pinnaka A."/>
        </authorList>
    </citation>
    <scope>NUCLEOTIDE SEQUENCE [LARGE SCALE GENOMIC DNA]</scope>
    <source>
        <strain evidence="1 2">AK35</strain>
    </source>
</reference>
<name>W9VIN8_9GAMM</name>
<proteinExistence type="predicted"/>
<protein>
    <submittedName>
        <fullName evidence="1">Uncharacterized protein</fullName>
    </submittedName>
</protein>
<dbReference type="STRING" id="1249627.D779_0781"/>
<comment type="caution">
    <text evidence="1">The sequence shown here is derived from an EMBL/GenBank/DDBJ whole genome shotgun (WGS) entry which is preliminary data.</text>
</comment>
<evidence type="ECO:0000313" key="1">
    <source>
        <dbReference type="EMBL" id="EXJ15917.1"/>
    </source>
</evidence>
<dbReference type="EMBL" id="AONC01000018">
    <property type="protein sequence ID" value="EXJ15917.1"/>
    <property type="molecule type" value="Genomic_DNA"/>
</dbReference>
<sequence>MHSRSGSEIGGLGVQGCILMMGIWGSSCLASDDWPEQLQLHGFATQGYILTTGNSFFGDTITGGDFDFRELGLNASWRFKPGLQISAQAVSRLAGETDDGDLRLDFGFIDYRFMESREMLVGARAGRILNPLGFYIDTRDVAFARPSILLPQSIYFDVNRNLALSLDGAQLYGERHLETGNLSLQLQYGWPRVEDPDFERSVFFGAAQGRLDPRPTWLARLIYETPDARLRFGISGGQVNTGYDRAGRGDPFDSGRFRFEPLILSAQYNARLWDLTAEYARRSVSLRDFGATFPDDGFTGESYYLQGTYRFAPDWEALLRYDALYWDKEDRNGTAFAAETGLPAYRRFAKDLTLGLRWDVTPAFMLRTEFHYIDGTGWLSDLENPISSETERYWTLFSVIGSYRF</sequence>
<accession>W9VIN8</accession>
<organism evidence="1 2">
    <name type="scientific">Imhoffiella purpurea</name>
    <dbReference type="NCBI Taxonomy" id="1249627"/>
    <lineage>
        <taxon>Bacteria</taxon>
        <taxon>Pseudomonadati</taxon>
        <taxon>Pseudomonadota</taxon>
        <taxon>Gammaproteobacteria</taxon>
        <taxon>Chromatiales</taxon>
        <taxon>Chromatiaceae</taxon>
        <taxon>Imhoffiella</taxon>
    </lineage>
</organism>
<gene>
    <name evidence="1" type="ORF">D779_0781</name>
</gene>
<keyword evidence="2" id="KW-1185">Reference proteome</keyword>
<dbReference type="Proteomes" id="UP000019460">
    <property type="component" value="Unassembled WGS sequence"/>
</dbReference>
<dbReference type="RefSeq" id="WP_232424094.1">
    <property type="nucleotide sequence ID" value="NZ_AONC01000018.1"/>
</dbReference>
<dbReference type="SUPFAM" id="SSF56935">
    <property type="entry name" value="Porins"/>
    <property type="match status" value="1"/>
</dbReference>
<evidence type="ECO:0000313" key="2">
    <source>
        <dbReference type="Proteomes" id="UP000019460"/>
    </source>
</evidence>
<dbReference type="PROSITE" id="PS51257">
    <property type="entry name" value="PROKAR_LIPOPROTEIN"/>
    <property type="match status" value="1"/>
</dbReference>